<dbReference type="SMART" id="SM00451">
    <property type="entry name" value="ZnF_U1"/>
    <property type="match status" value="1"/>
</dbReference>
<feature type="domain" description="J" evidence="7">
    <location>
        <begin position="6"/>
        <end position="75"/>
    </location>
</feature>
<evidence type="ECO:0000256" key="1">
    <source>
        <dbReference type="ARBA" id="ARBA00022723"/>
    </source>
</evidence>
<dbReference type="AlphaFoldDB" id="A0A1Y1XQ15"/>
<comment type="caution">
    <text evidence="9">The sequence shown here is derived from an EMBL/GenBank/DDBJ whole genome shotgun (WGS) entry which is preliminary data.</text>
</comment>
<feature type="compositionally biased region" description="Basic residues" evidence="6">
    <location>
        <begin position="436"/>
        <end position="450"/>
    </location>
</feature>
<feature type="coiled-coil region" evidence="5">
    <location>
        <begin position="249"/>
        <end position="284"/>
    </location>
</feature>
<dbReference type="Gene3D" id="1.10.287.110">
    <property type="entry name" value="DnaJ domain"/>
    <property type="match status" value="1"/>
</dbReference>
<dbReference type="Pfam" id="PF12171">
    <property type="entry name" value="zf-C2H2_jaz"/>
    <property type="match status" value="1"/>
</dbReference>
<evidence type="ECO:0000256" key="4">
    <source>
        <dbReference type="PROSITE-ProRule" id="PRU00042"/>
    </source>
</evidence>
<feature type="region of interest" description="Disordered" evidence="6">
    <location>
        <begin position="357"/>
        <end position="525"/>
    </location>
</feature>
<evidence type="ECO:0000313" key="10">
    <source>
        <dbReference type="Proteomes" id="UP000193944"/>
    </source>
</evidence>
<dbReference type="SMART" id="SM00271">
    <property type="entry name" value="DnaJ"/>
    <property type="match status" value="1"/>
</dbReference>
<feature type="compositionally biased region" description="Basic and acidic residues" evidence="6">
    <location>
        <begin position="416"/>
        <end position="435"/>
    </location>
</feature>
<dbReference type="GO" id="GO:0005737">
    <property type="term" value="C:cytoplasm"/>
    <property type="evidence" value="ECO:0007669"/>
    <property type="project" value="TreeGrafter"/>
</dbReference>
<dbReference type="PROSITE" id="PS00636">
    <property type="entry name" value="DNAJ_1"/>
    <property type="match status" value="1"/>
</dbReference>
<dbReference type="OrthoDB" id="5894at2759"/>
<dbReference type="Proteomes" id="UP000193944">
    <property type="component" value="Unassembled WGS sequence"/>
</dbReference>
<proteinExistence type="predicted"/>
<reference evidence="9 10" key="2">
    <citation type="submission" date="2016-08" db="EMBL/GenBank/DDBJ databases">
        <title>Pervasive Adenine N6-methylation of Active Genes in Fungi.</title>
        <authorList>
            <consortium name="DOE Joint Genome Institute"/>
            <person name="Mondo S.J."/>
            <person name="Dannebaum R.O."/>
            <person name="Kuo R.C."/>
            <person name="Labutti K."/>
            <person name="Haridas S."/>
            <person name="Kuo A."/>
            <person name="Salamov A."/>
            <person name="Ahrendt S.R."/>
            <person name="Lipzen A."/>
            <person name="Sullivan W."/>
            <person name="Andreopoulos W.B."/>
            <person name="Clum A."/>
            <person name="Lindquist E."/>
            <person name="Daum C."/>
            <person name="Ramamoorthy G.K."/>
            <person name="Gryganskyi A."/>
            <person name="Culley D."/>
            <person name="Magnuson J.K."/>
            <person name="James T.Y."/>
            <person name="O'Malley M.A."/>
            <person name="Stajich J.E."/>
            <person name="Spatafora J.W."/>
            <person name="Visel A."/>
            <person name="Grigoriev I.V."/>
        </authorList>
    </citation>
    <scope>NUCLEOTIDE SEQUENCE [LARGE SCALE GENOMIC DNA]</scope>
    <source>
        <strain evidence="9 10">S4</strain>
    </source>
</reference>
<dbReference type="PROSITE" id="PS50076">
    <property type="entry name" value="DNAJ_2"/>
    <property type="match status" value="1"/>
</dbReference>
<dbReference type="Gene3D" id="3.30.160.60">
    <property type="entry name" value="Classic Zinc Finger"/>
    <property type="match status" value="1"/>
</dbReference>
<protein>
    <submittedName>
        <fullName evidence="9">DnaJ-domain-containing protein</fullName>
    </submittedName>
</protein>
<dbReference type="InterPro" id="IPR054076">
    <property type="entry name" value="ZUO1-like_ZHD"/>
</dbReference>
<feature type="compositionally biased region" description="Basic and acidic residues" evidence="6">
    <location>
        <begin position="493"/>
        <end position="503"/>
    </location>
</feature>
<dbReference type="EMBL" id="MCFG01000009">
    <property type="protein sequence ID" value="ORX87414.1"/>
    <property type="molecule type" value="Genomic_DNA"/>
</dbReference>
<accession>A0A1Y1XQ15</accession>
<sequence length="573" mass="68192">MAQRRCYYDILGVARDATDSDIKKAYRRKALELHPDKAILRGEDIEEANQNFALLAEAYEILSNPNERAWYDEHRESILRGYDGSVNGFQNVGMTTEQLSRYLDKSCYKGFNDNPQGFFAIYRTLFNTLEKEEEDYGDINSDENLSQFHEIKTSFGKQEDKYEQLYEYEGNETSLKIFYNKWLNFSTMKSFSWCDRYKPSDAPDRRIRRLIEKENKKLRDSEKKKYNDIVRSLAAFIKKQDPRVKAFINEQKEKEKLRKLEAKERKEREKAERLKKKEEYQEQEWMKISEDNEVLKMINDIDDEDMYIENDDFYCIACNKQFRSEKQWENHQKSKKHLKAVKILRKQLMEEMGEDYIEEDDDIENINDENDDDNDDDNDDNDDNDNDDGDNENMDKENIEDIIDREVQDMEDDIEDNKKSNLDELNRKINKENNTAKKKKNKKNKKKSKVKQSNDFYQDDLFESSRSNSFDSLMNMDSILSGSKKKNKKKRNIPKDSIKESPQPKKLKGKKAKEARLKARKEKKALAETRCRVCNEQFNSKNVLFNHIKETGHSLALPEEIETKSKKKNKKRR</sequence>
<feature type="domain" description="C2H2-type" evidence="8">
    <location>
        <begin position="529"/>
        <end position="558"/>
    </location>
</feature>
<dbReference type="PANTHER" id="PTHR44029:SF1">
    <property type="entry name" value="DNAJ HOMOLOG SUBFAMILY C MEMBER 21"/>
    <property type="match status" value="1"/>
</dbReference>
<dbReference type="GO" id="GO:0003676">
    <property type="term" value="F:nucleic acid binding"/>
    <property type="evidence" value="ECO:0007669"/>
    <property type="project" value="InterPro"/>
</dbReference>
<dbReference type="InterPro" id="IPR036869">
    <property type="entry name" value="J_dom_sf"/>
</dbReference>
<dbReference type="InterPro" id="IPR003604">
    <property type="entry name" value="Matrin/U1-like-C_Znf_C2H2"/>
</dbReference>
<name>A0A1Y1XQ15_9FUNG</name>
<feature type="compositionally biased region" description="Acidic residues" evidence="6">
    <location>
        <begin position="357"/>
        <end position="392"/>
    </location>
</feature>
<keyword evidence="3" id="KW-0862">Zinc</keyword>
<evidence type="ECO:0000259" key="8">
    <source>
        <dbReference type="PROSITE" id="PS50157"/>
    </source>
</evidence>
<dbReference type="Pfam" id="PF21884">
    <property type="entry name" value="ZUO1-like_ZHD"/>
    <property type="match status" value="1"/>
</dbReference>
<dbReference type="InterPro" id="IPR001623">
    <property type="entry name" value="DnaJ_domain"/>
</dbReference>
<dbReference type="PANTHER" id="PTHR44029">
    <property type="entry name" value="DNAJ HOMOLOG SUBFAMILY C MEMBER 21"/>
    <property type="match status" value="1"/>
</dbReference>
<dbReference type="STRING" id="1754192.A0A1Y1XQ15"/>
<feature type="domain" description="C2H2-type" evidence="8">
    <location>
        <begin position="313"/>
        <end position="337"/>
    </location>
</feature>
<feature type="compositionally biased region" description="Basic residues" evidence="6">
    <location>
        <begin position="483"/>
        <end position="492"/>
    </location>
</feature>
<evidence type="ECO:0000259" key="7">
    <source>
        <dbReference type="PROSITE" id="PS50076"/>
    </source>
</evidence>
<reference evidence="9 10" key="1">
    <citation type="submission" date="2016-08" db="EMBL/GenBank/DDBJ databases">
        <title>A Parts List for Fungal Cellulosomes Revealed by Comparative Genomics.</title>
        <authorList>
            <consortium name="DOE Joint Genome Institute"/>
            <person name="Haitjema C.H."/>
            <person name="Gilmore S.P."/>
            <person name="Henske J.K."/>
            <person name="Solomon K.V."/>
            <person name="De Groot R."/>
            <person name="Kuo A."/>
            <person name="Mondo S.J."/>
            <person name="Salamov A.A."/>
            <person name="Labutti K."/>
            <person name="Zhao Z."/>
            <person name="Chiniquy J."/>
            <person name="Barry K."/>
            <person name="Brewer H.M."/>
            <person name="Purvine S.O."/>
            <person name="Wright A.T."/>
            <person name="Boxma B."/>
            <person name="Van Alen T."/>
            <person name="Hackstein J.H."/>
            <person name="Baker S.E."/>
            <person name="Grigoriev I.V."/>
            <person name="O'Malley M.A."/>
        </authorList>
    </citation>
    <scope>NUCLEOTIDE SEQUENCE [LARGE SCALE GENOMIC DNA]</scope>
    <source>
        <strain evidence="9 10">S4</strain>
    </source>
</reference>
<evidence type="ECO:0000256" key="2">
    <source>
        <dbReference type="ARBA" id="ARBA00022771"/>
    </source>
</evidence>
<evidence type="ECO:0000256" key="3">
    <source>
        <dbReference type="ARBA" id="ARBA00022833"/>
    </source>
</evidence>
<evidence type="ECO:0000256" key="5">
    <source>
        <dbReference type="SAM" id="Coils"/>
    </source>
</evidence>
<dbReference type="InterPro" id="IPR036236">
    <property type="entry name" value="Znf_C2H2_sf"/>
</dbReference>
<dbReference type="InterPro" id="IPR018253">
    <property type="entry name" value="DnaJ_domain_CS"/>
</dbReference>
<keyword evidence="10" id="KW-1185">Reference proteome</keyword>
<feature type="compositionally biased region" description="Basic and acidic residues" evidence="6">
    <location>
        <begin position="393"/>
        <end position="408"/>
    </location>
</feature>
<gene>
    <name evidence="9" type="ORF">BCR32DRAFT_228095</name>
</gene>
<dbReference type="SUPFAM" id="SSF57667">
    <property type="entry name" value="beta-beta-alpha zinc fingers"/>
    <property type="match status" value="1"/>
</dbReference>
<feature type="region of interest" description="Disordered" evidence="6">
    <location>
        <begin position="554"/>
        <end position="573"/>
    </location>
</feature>
<dbReference type="InterPro" id="IPR013087">
    <property type="entry name" value="Znf_C2H2_type"/>
</dbReference>
<dbReference type="InterPro" id="IPR051964">
    <property type="entry name" value="Chaperone_stress_response"/>
</dbReference>
<dbReference type="Pfam" id="PF00226">
    <property type="entry name" value="DnaJ"/>
    <property type="match status" value="1"/>
</dbReference>
<dbReference type="PROSITE" id="PS50157">
    <property type="entry name" value="ZINC_FINGER_C2H2_2"/>
    <property type="match status" value="2"/>
</dbReference>
<dbReference type="Pfam" id="PF12874">
    <property type="entry name" value="zf-met"/>
    <property type="match status" value="1"/>
</dbReference>
<dbReference type="PRINTS" id="PR00625">
    <property type="entry name" value="JDOMAIN"/>
</dbReference>
<dbReference type="GO" id="GO:0008270">
    <property type="term" value="F:zinc ion binding"/>
    <property type="evidence" value="ECO:0007669"/>
    <property type="project" value="UniProtKB-KW"/>
</dbReference>
<dbReference type="InterPro" id="IPR022755">
    <property type="entry name" value="Znf_C2H2_jaz"/>
</dbReference>
<dbReference type="SUPFAM" id="SSF46565">
    <property type="entry name" value="Chaperone J-domain"/>
    <property type="match status" value="1"/>
</dbReference>
<keyword evidence="5" id="KW-0175">Coiled coil</keyword>
<evidence type="ECO:0000313" key="9">
    <source>
        <dbReference type="EMBL" id="ORX87414.1"/>
    </source>
</evidence>
<evidence type="ECO:0000256" key="6">
    <source>
        <dbReference type="SAM" id="MobiDB-lite"/>
    </source>
</evidence>
<dbReference type="SMART" id="SM00355">
    <property type="entry name" value="ZnF_C2H2"/>
    <property type="match status" value="2"/>
</dbReference>
<keyword evidence="1" id="KW-0479">Metal-binding</keyword>
<dbReference type="CDD" id="cd06257">
    <property type="entry name" value="DnaJ"/>
    <property type="match status" value="1"/>
</dbReference>
<dbReference type="PROSITE" id="PS00028">
    <property type="entry name" value="ZINC_FINGER_C2H2_1"/>
    <property type="match status" value="2"/>
</dbReference>
<keyword evidence="2 4" id="KW-0863">Zinc-finger</keyword>
<organism evidence="9 10">
    <name type="scientific">Anaeromyces robustus</name>
    <dbReference type="NCBI Taxonomy" id="1754192"/>
    <lineage>
        <taxon>Eukaryota</taxon>
        <taxon>Fungi</taxon>
        <taxon>Fungi incertae sedis</taxon>
        <taxon>Chytridiomycota</taxon>
        <taxon>Chytridiomycota incertae sedis</taxon>
        <taxon>Neocallimastigomycetes</taxon>
        <taxon>Neocallimastigales</taxon>
        <taxon>Neocallimastigaceae</taxon>
        <taxon>Anaeromyces</taxon>
    </lineage>
</organism>